<organism evidence="1 2">
    <name type="scientific">Diplocarpon rosae</name>
    <dbReference type="NCBI Taxonomy" id="946125"/>
    <lineage>
        <taxon>Eukaryota</taxon>
        <taxon>Fungi</taxon>
        <taxon>Dikarya</taxon>
        <taxon>Ascomycota</taxon>
        <taxon>Pezizomycotina</taxon>
        <taxon>Leotiomycetes</taxon>
        <taxon>Helotiales</taxon>
        <taxon>Drepanopezizaceae</taxon>
        <taxon>Diplocarpon</taxon>
    </lineage>
</organism>
<protein>
    <submittedName>
        <fullName evidence="1">Uncharacterized protein</fullName>
    </submittedName>
</protein>
<keyword evidence="2" id="KW-1185">Reference proteome</keyword>
<sequence>MKLPPQIHKFLSNISNKCLKVFCQKPLPPTKNIEISAPFNLTEGPAIHFPGYSEDDISLMREKALASTAVVEEGRFEISTGRVVPRTRGGSFSYGFEKQVANHGRRFSRGCLH</sequence>
<name>A0AAD9SVR3_9HELO</name>
<proteinExistence type="predicted"/>
<dbReference type="AlphaFoldDB" id="A0AAD9SVR3"/>
<evidence type="ECO:0000313" key="2">
    <source>
        <dbReference type="Proteomes" id="UP001285354"/>
    </source>
</evidence>
<reference evidence="1" key="1">
    <citation type="submission" date="2023-06" db="EMBL/GenBank/DDBJ databases">
        <title>Draft genome of Marssonina rosae.</title>
        <authorList>
            <person name="Cheng Q."/>
        </authorList>
    </citation>
    <scope>NUCLEOTIDE SEQUENCE</scope>
    <source>
        <strain evidence="1">R4</strain>
    </source>
</reference>
<evidence type="ECO:0000313" key="1">
    <source>
        <dbReference type="EMBL" id="KAK2624372.1"/>
    </source>
</evidence>
<dbReference type="Proteomes" id="UP001285354">
    <property type="component" value="Unassembled WGS sequence"/>
</dbReference>
<dbReference type="EMBL" id="JAUBYV010000010">
    <property type="protein sequence ID" value="KAK2624372.1"/>
    <property type="molecule type" value="Genomic_DNA"/>
</dbReference>
<gene>
    <name evidence="1" type="ORF">QTJ16_006322</name>
</gene>
<accession>A0AAD9SVR3</accession>
<comment type="caution">
    <text evidence="1">The sequence shown here is derived from an EMBL/GenBank/DDBJ whole genome shotgun (WGS) entry which is preliminary data.</text>
</comment>